<proteinExistence type="predicted"/>
<dbReference type="Proteomes" id="UP001168380">
    <property type="component" value="Unassembled WGS sequence"/>
</dbReference>
<name>A0ABT8TG12_9GAMM</name>
<organism evidence="1 2">
    <name type="scientific">Gilvimarinus algae</name>
    <dbReference type="NCBI Taxonomy" id="3058037"/>
    <lineage>
        <taxon>Bacteria</taxon>
        <taxon>Pseudomonadati</taxon>
        <taxon>Pseudomonadota</taxon>
        <taxon>Gammaproteobacteria</taxon>
        <taxon>Cellvibrionales</taxon>
        <taxon>Cellvibrionaceae</taxon>
        <taxon>Gilvimarinus</taxon>
    </lineage>
</organism>
<dbReference type="EMBL" id="JAULRT010000052">
    <property type="protein sequence ID" value="MDO3382464.1"/>
    <property type="molecule type" value="Genomic_DNA"/>
</dbReference>
<gene>
    <name evidence="1" type="ORF">QWI16_09780</name>
</gene>
<protein>
    <recommendedName>
        <fullName evidence="3">TIR domain-containing protein</fullName>
    </recommendedName>
</protein>
<accession>A0ABT8TG12</accession>
<sequence length="185" mass="22083">MRRITRDFITLFNVLWYRDFPLTKQHKETGSRAEWTTHIGICARSAADLMGYFTYFEHGNRTDAVIKDNREEVVANLEWEWKEPRYVDKVNEIQQLHKVKDKCKFSVFVSYSDNRHYEENIDCVFNQWGIASEPLVLIIIRFNRAGGRRLFDLMETHHIQNGSCRKVRSQPALPWETKGKRWESK</sequence>
<evidence type="ECO:0000313" key="1">
    <source>
        <dbReference type="EMBL" id="MDO3382464.1"/>
    </source>
</evidence>
<reference evidence="1" key="1">
    <citation type="submission" date="2023-07" db="EMBL/GenBank/DDBJ databases">
        <title>Gilvimarinus algae sp. nov., isolated from the surface of Kelp.</title>
        <authorList>
            <person name="Sun Y.Y."/>
            <person name="Gong Y."/>
            <person name="Du Z.J."/>
        </authorList>
    </citation>
    <scope>NUCLEOTIDE SEQUENCE</scope>
    <source>
        <strain evidence="1">SDUM040014</strain>
    </source>
</reference>
<evidence type="ECO:0000313" key="2">
    <source>
        <dbReference type="Proteomes" id="UP001168380"/>
    </source>
</evidence>
<comment type="caution">
    <text evidence="1">The sequence shown here is derived from an EMBL/GenBank/DDBJ whole genome shotgun (WGS) entry which is preliminary data.</text>
</comment>
<dbReference type="RefSeq" id="WP_302712730.1">
    <property type="nucleotide sequence ID" value="NZ_JAULRT010000052.1"/>
</dbReference>
<evidence type="ECO:0008006" key="3">
    <source>
        <dbReference type="Google" id="ProtNLM"/>
    </source>
</evidence>
<keyword evidence="2" id="KW-1185">Reference proteome</keyword>